<dbReference type="GO" id="GO:0005759">
    <property type="term" value="C:mitochondrial matrix"/>
    <property type="evidence" value="ECO:0007669"/>
    <property type="project" value="TreeGrafter"/>
</dbReference>
<dbReference type="GO" id="GO:0006099">
    <property type="term" value="P:tricarboxylic acid cycle"/>
    <property type="evidence" value="ECO:0007669"/>
    <property type="project" value="TreeGrafter"/>
</dbReference>
<reference evidence="1" key="1">
    <citation type="submission" date="2018-02" db="EMBL/GenBank/DDBJ databases">
        <authorList>
            <person name="Cohen D.B."/>
            <person name="Kent A.D."/>
        </authorList>
    </citation>
    <scope>NUCLEOTIDE SEQUENCE</scope>
</reference>
<dbReference type="EMBL" id="OIVN01000046">
    <property type="protein sequence ID" value="SPC73206.1"/>
    <property type="molecule type" value="Genomic_DNA"/>
</dbReference>
<gene>
    <name evidence="1" type="ORF">FSB_LOCUS1088</name>
</gene>
<protein>
    <submittedName>
        <fullName evidence="1">Uncharacterized protein</fullName>
    </submittedName>
</protein>
<evidence type="ECO:0000313" key="1">
    <source>
        <dbReference type="EMBL" id="SPC73206.1"/>
    </source>
</evidence>
<proteinExistence type="predicted"/>
<dbReference type="InterPro" id="IPR016142">
    <property type="entry name" value="Citrate_synth-like_lrg_a-sub"/>
</dbReference>
<accession>A0A2N9E2R6</accession>
<sequence>MSLSTMRGLSVFISNIRNCPNKEQERLRVDKELSNVRTRFKNEKDRLKKLKAEHGKVQLGNISVDMVLGGMRGMTGLLWETSLLDPDEKNIVLGLLKFVCQLLTQSAPWPLPGIMRCISNMLILGLSFLVADYAYKAIDALPVTAHPMTQFATGVMALQVDKWTSGLIQHFSSFPITFFCELVFPPSI</sequence>
<dbReference type="InterPro" id="IPR036969">
    <property type="entry name" value="Citrate_synthase_sf"/>
</dbReference>
<dbReference type="GO" id="GO:0046912">
    <property type="term" value="F:acyltransferase activity, acyl groups converted into alkyl on transfer"/>
    <property type="evidence" value="ECO:0007669"/>
    <property type="project" value="InterPro"/>
</dbReference>
<dbReference type="PANTHER" id="PTHR11739:SF8">
    <property type="entry name" value="CITRATE SYNTHASE, MITOCHONDRIAL"/>
    <property type="match status" value="1"/>
</dbReference>
<dbReference type="PANTHER" id="PTHR11739">
    <property type="entry name" value="CITRATE SYNTHASE"/>
    <property type="match status" value="1"/>
</dbReference>
<dbReference type="SUPFAM" id="SSF48256">
    <property type="entry name" value="Citrate synthase"/>
    <property type="match status" value="1"/>
</dbReference>
<dbReference type="GO" id="GO:0005975">
    <property type="term" value="P:carbohydrate metabolic process"/>
    <property type="evidence" value="ECO:0007669"/>
    <property type="project" value="TreeGrafter"/>
</dbReference>
<dbReference type="AlphaFoldDB" id="A0A2N9E2R6"/>
<name>A0A2N9E2R6_FAGSY</name>
<dbReference type="InterPro" id="IPR002020">
    <property type="entry name" value="Citrate_synthase"/>
</dbReference>
<dbReference type="Gene3D" id="1.10.580.10">
    <property type="entry name" value="Citrate Synthase, domain 1"/>
    <property type="match status" value="1"/>
</dbReference>
<organism evidence="1">
    <name type="scientific">Fagus sylvatica</name>
    <name type="common">Beechnut</name>
    <dbReference type="NCBI Taxonomy" id="28930"/>
    <lineage>
        <taxon>Eukaryota</taxon>
        <taxon>Viridiplantae</taxon>
        <taxon>Streptophyta</taxon>
        <taxon>Embryophyta</taxon>
        <taxon>Tracheophyta</taxon>
        <taxon>Spermatophyta</taxon>
        <taxon>Magnoliopsida</taxon>
        <taxon>eudicotyledons</taxon>
        <taxon>Gunneridae</taxon>
        <taxon>Pentapetalae</taxon>
        <taxon>rosids</taxon>
        <taxon>fabids</taxon>
        <taxon>Fagales</taxon>
        <taxon>Fagaceae</taxon>
        <taxon>Fagus</taxon>
    </lineage>
</organism>